<dbReference type="EMBL" id="JADCTT010000011">
    <property type="protein sequence ID" value="KAF9746409.1"/>
    <property type="molecule type" value="Genomic_DNA"/>
</dbReference>
<dbReference type="GO" id="GO:0043565">
    <property type="term" value="F:sequence-specific DNA binding"/>
    <property type="evidence" value="ECO:0007669"/>
    <property type="project" value="TreeGrafter"/>
</dbReference>
<dbReference type="Pfam" id="PF00172">
    <property type="entry name" value="Zn_clus"/>
    <property type="match status" value="1"/>
</dbReference>
<dbReference type="GO" id="GO:0008270">
    <property type="term" value="F:zinc ion binding"/>
    <property type="evidence" value="ECO:0007669"/>
    <property type="project" value="InterPro"/>
</dbReference>
<dbReference type="Proteomes" id="UP000616885">
    <property type="component" value="Unassembled WGS sequence"/>
</dbReference>
<comment type="subcellular location">
    <subcellularLocation>
        <location evidence="1">Nucleus</location>
    </subcellularLocation>
</comment>
<dbReference type="Gene3D" id="4.10.240.10">
    <property type="entry name" value="Zn(2)-C6 fungal-type DNA-binding domain"/>
    <property type="match status" value="1"/>
</dbReference>
<feature type="region of interest" description="Disordered" evidence="8">
    <location>
        <begin position="559"/>
        <end position="579"/>
    </location>
</feature>
<dbReference type="SUPFAM" id="SSF57701">
    <property type="entry name" value="Zn2/Cys6 DNA-binding domain"/>
    <property type="match status" value="1"/>
</dbReference>
<evidence type="ECO:0000259" key="9">
    <source>
        <dbReference type="PROSITE" id="PS50048"/>
    </source>
</evidence>
<dbReference type="GO" id="GO:0005634">
    <property type="term" value="C:nucleus"/>
    <property type="evidence" value="ECO:0007669"/>
    <property type="project" value="UniProtKB-SubCell"/>
</dbReference>
<dbReference type="InterPro" id="IPR001138">
    <property type="entry name" value="Zn2Cys6_DnaBD"/>
</dbReference>
<evidence type="ECO:0000256" key="7">
    <source>
        <dbReference type="ARBA" id="ARBA00023242"/>
    </source>
</evidence>
<dbReference type="InterPro" id="IPR036864">
    <property type="entry name" value="Zn2-C6_fun-type_DNA-bd_sf"/>
</dbReference>
<dbReference type="GO" id="GO:0000981">
    <property type="term" value="F:DNA-binding transcription factor activity, RNA polymerase II-specific"/>
    <property type="evidence" value="ECO:0007669"/>
    <property type="project" value="InterPro"/>
</dbReference>
<evidence type="ECO:0000256" key="2">
    <source>
        <dbReference type="ARBA" id="ARBA00022723"/>
    </source>
</evidence>
<evidence type="ECO:0000256" key="6">
    <source>
        <dbReference type="ARBA" id="ARBA00023163"/>
    </source>
</evidence>
<dbReference type="InterPro" id="IPR007219">
    <property type="entry name" value="XnlR_reg_dom"/>
</dbReference>
<keyword evidence="7" id="KW-0539">Nucleus</keyword>
<comment type="caution">
    <text evidence="10">The sequence shown here is derived from an EMBL/GenBank/DDBJ whole genome shotgun (WGS) entry which is preliminary data.</text>
</comment>
<reference evidence="10" key="1">
    <citation type="submission" date="2020-10" db="EMBL/GenBank/DDBJ databases">
        <title>High-Quality Genome Resource of Clonostachys rosea strain S41 by Oxford Nanopore Long-Read Sequencing.</title>
        <authorList>
            <person name="Wang H."/>
        </authorList>
    </citation>
    <scope>NUCLEOTIDE SEQUENCE</scope>
    <source>
        <strain evidence="10">S41</strain>
    </source>
</reference>
<dbReference type="GO" id="GO:0045944">
    <property type="term" value="P:positive regulation of transcription by RNA polymerase II"/>
    <property type="evidence" value="ECO:0007669"/>
    <property type="project" value="TreeGrafter"/>
</dbReference>
<evidence type="ECO:0000256" key="1">
    <source>
        <dbReference type="ARBA" id="ARBA00004123"/>
    </source>
</evidence>
<evidence type="ECO:0000256" key="3">
    <source>
        <dbReference type="ARBA" id="ARBA00022833"/>
    </source>
</evidence>
<evidence type="ECO:0000256" key="5">
    <source>
        <dbReference type="ARBA" id="ARBA00023125"/>
    </source>
</evidence>
<dbReference type="PROSITE" id="PS00463">
    <property type="entry name" value="ZN2_CY6_FUNGAL_1"/>
    <property type="match status" value="1"/>
</dbReference>
<dbReference type="PROSITE" id="PS50048">
    <property type="entry name" value="ZN2_CY6_FUNGAL_2"/>
    <property type="match status" value="1"/>
</dbReference>
<dbReference type="SMART" id="SM00906">
    <property type="entry name" value="Fungal_trans"/>
    <property type="match status" value="1"/>
</dbReference>
<dbReference type="Pfam" id="PF04082">
    <property type="entry name" value="Fungal_trans"/>
    <property type="match status" value="1"/>
</dbReference>
<feature type="domain" description="Zn(2)-C6 fungal-type" evidence="9">
    <location>
        <begin position="12"/>
        <end position="42"/>
    </location>
</feature>
<accession>A0A8H7N4P7</accession>
<dbReference type="PANTHER" id="PTHR47782:SF12">
    <property type="entry name" value="ZN(II)2CYS6 TRANSCRIPTION FACTOR (EUROFUNG)"/>
    <property type="match status" value="1"/>
</dbReference>
<dbReference type="CDD" id="cd12148">
    <property type="entry name" value="fungal_TF_MHR"/>
    <property type="match status" value="1"/>
</dbReference>
<evidence type="ECO:0000313" key="10">
    <source>
        <dbReference type="EMBL" id="KAF9746409.1"/>
    </source>
</evidence>
<evidence type="ECO:0000256" key="8">
    <source>
        <dbReference type="SAM" id="MobiDB-lite"/>
    </source>
</evidence>
<dbReference type="AlphaFoldDB" id="A0A8H7N4P7"/>
<keyword evidence="2" id="KW-0479">Metal-binding</keyword>
<dbReference type="PANTHER" id="PTHR47782">
    <property type="entry name" value="ZN(II)2CYS6 TRANSCRIPTION FACTOR (EUROFUNG)-RELATED"/>
    <property type="match status" value="1"/>
</dbReference>
<dbReference type="InterPro" id="IPR052202">
    <property type="entry name" value="Yeast_MetPath_Reg"/>
</dbReference>
<keyword evidence="4" id="KW-0805">Transcription regulation</keyword>
<evidence type="ECO:0000256" key="4">
    <source>
        <dbReference type="ARBA" id="ARBA00023015"/>
    </source>
</evidence>
<sequence length="765" mass="85068">MASQARGLLRPTCSRCRARKVKCDGQMPRCSPCELANVDCVVTGPSGSGNYNRQYVASLQAKVCALEKRENELKALVRREKLRLGRISSDSVAEREASAVARKVKDSPSTVTSNVAIGEHGMHGMGFIGLIFAKIKSEVLNSRALSNWQKHSDQSSPSNSTSSTPLVPPDIIQCLFETYIRRAHPRYPFMELATIISLREKTLTAARSAGLIHLTTEESFRAYSIMATGAVYLNQESFVHGSTEDIHIMASPVDLFSVAMRSAKQVNMLYGIQGIQNLLLVARFCFFQDVGMSLWDLASLNMPMEEQMRRRVFWQCYGLERYASTTLGRPFTIPDEAITVKLPANIDDSVLQEAASLLPNTSLDELTEAQALPKGLTDTSVAISHIQLRQITSRMSRDYRILRNQLLTSQDSPGSSRNSADGLDLFTLNGKVWSIYYQYSQELHNWRLYSGMHTHKDIAPDSNGQLFLHDSRWIDLHFHQEKLFLIRLSIEPNSATDSHFINPGDLLEELYDAASNVIILYSDIADDAKIEPTAGRLYRVLTAGLSILYTIVIESQMGQTKNKQHNGPSRPPPSRQTISGKKLLLRKCTDTLDRMAKQMTNQHLTPRYVGYFELLCRETLRILPKATVQESTTSDSSGQQAFQHSVRQTHPSATSTAAISTAFAPMQDVSPDYFGSSLITAPLTCHLPVEHRQPCCCAVIGNHLEDPSGATSWPDFLTSEVGIDGVPETYDPAAMFGSEWGEATEIWEALFGNGQLWATESSSFY</sequence>
<dbReference type="CDD" id="cd00067">
    <property type="entry name" value="GAL4"/>
    <property type="match status" value="1"/>
</dbReference>
<keyword evidence="3" id="KW-0862">Zinc</keyword>
<feature type="region of interest" description="Disordered" evidence="8">
    <location>
        <begin position="631"/>
        <end position="650"/>
    </location>
</feature>
<organism evidence="10 11">
    <name type="scientific">Bionectria ochroleuca</name>
    <name type="common">Gliocladium roseum</name>
    <dbReference type="NCBI Taxonomy" id="29856"/>
    <lineage>
        <taxon>Eukaryota</taxon>
        <taxon>Fungi</taxon>
        <taxon>Dikarya</taxon>
        <taxon>Ascomycota</taxon>
        <taxon>Pezizomycotina</taxon>
        <taxon>Sordariomycetes</taxon>
        <taxon>Hypocreomycetidae</taxon>
        <taxon>Hypocreales</taxon>
        <taxon>Bionectriaceae</taxon>
        <taxon>Clonostachys</taxon>
    </lineage>
</organism>
<dbReference type="GO" id="GO:0006351">
    <property type="term" value="P:DNA-templated transcription"/>
    <property type="evidence" value="ECO:0007669"/>
    <property type="project" value="InterPro"/>
</dbReference>
<evidence type="ECO:0000313" key="11">
    <source>
        <dbReference type="Proteomes" id="UP000616885"/>
    </source>
</evidence>
<gene>
    <name evidence="10" type="ORF">IM811_003314</name>
</gene>
<proteinExistence type="predicted"/>
<protein>
    <recommendedName>
        <fullName evidence="9">Zn(2)-C6 fungal-type domain-containing protein</fullName>
    </recommendedName>
</protein>
<keyword evidence="6" id="KW-0804">Transcription</keyword>
<keyword evidence="5" id="KW-0238">DNA-binding</keyword>
<name>A0A8H7N4P7_BIOOC</name>
<dbReference type="SMART" id="SM00066">
    <property type="entry name" value="GAL4"/>
    <property type="match status" value="1"/>
</dbReference>